<dbReference type="GO" id="GO:0003700">
    <property type="term" value="F:DNA-binding transcription factor activity"/>
    <property type="evidence" value="ECO:0007669"/>
    <property type="project" value="UniProtKB-UniRule"/>
</dbReference>
<dbReference type="GO" id="GO:0003677">
    <property type="term" value="F:DNA binding"/>
    <property type="evidence" value="ECO:0007669"/>
    <property type="project" value="UniProtKB-KW"/>
</dbReference>
<feature type="compositionally biased region" description="Basic and acidic residues" evidence="3">
    <location>
        <begin position="683"/>
        <end position="694"/>
    </location>
</feature>
<feature type="region of interest" description="Disordered" evidence="3">
    <location>
        <begin position="137"/>
        <end position="193"/>
    </location>
</feature>
<dbReference type="InterPro" id="IPR052605">
    <property type="entry name" value="Fungal_trans_regulator"/>
</dbReference>
<keyword evidence="6" id="KW-1185">Reference proteome</keyword>
<dbReference type="SUPFAM" id="SSF49417">
    <property type="entry name" value="p53-like transcription factors"/>
    <property type="match status" value="1"/>
</dbReference>
<dbReference type="InterPro" id="IPR024061">
    <property type="entry name" value="NDT80_DNA-bd_dom"/>
</dbReference>
<dbReference type="GO" id="GO:0051321">
    <property type="term" value="P:meiotic cell cycle"/>
    <property type="evidence" value="ECO:0007669"/>
    <property type="project" value="TreeGrafter"/>
</dbReference>
<dbReference type="Pfam" id="PF05224">
    <property type="entry name" value="NDT80_PhoG"/>
    <property type="match status" value="1"/>
</dbReference>
<reference evidence="5 6" key="1">
    <citation type="submission" date="2016-07" db="EMBL/GenBank/DDBJ databases">
        <title>Pervasive Adenine N6-methylation of Active Genes in Fungi.</title>
        <authorList>
            <consortium name="DOE Joint Genome Institute"/>
            <person name="Mondo S.J."/>
            <person name="Dannebaum R.O."/>
            <person name="Kuo R.C."/>
            <person name="Labutti K."/>
            <person name="Haridas S."/>
            <person name="Kuo A."/>
            <person name="Salamov A."/>
            <person name="Ahrendt S.R."/>
            <person name="Lipzen A."/>
            <person name="Sullivan W."/>
            <person name="Andreopoulos W.B."/>
            <person name="Clum A."/>
            <person name="Lindquist E."/>
            <person name="Daum C."/>
            <person name="Ramamoorthy G.K."/>
            <person name="Gryganskyi A."/>
            <person name="Culley D."/>
            <person name="Magnuson J.K."/>
            <person name="James T.Y."/>
            <person name="O'Malley M.A."/>
            <person name="Stajich J.E."/>
            <person name="Spatafora J.W."/>
            <person name="Visel A."/>
            <person name="Grigoriev I.V."/>
        </authorList>
    </citation>
    <scope>NUCLEOTIDE SEQUENCE [LARGE SCALE GENOMIC DNA]</scope>
    <source>
        <strain evidence="5 6">PL171</strain>
    </source>
</reference>
<evidence type="ECO:0000313" key="6">
    <source>
        <dbReference type="Proteomes" id="UP000193411"/>
    </source>
</evidence>
<dbReference type="Proteomes" id="UP000193411">
    <property type="component" value="Unassembled WGS sequence"/>
</dbReference>
<dbReference type="STRING" id="765915.A0A1Y2HG90"/>
<dbReference type="Gene3D" id="2.60.40.1390">
    <property type="entry name" value="NDT80 DNA-binding domain"/>
    <property type="match status" value="1"/>
</dbReference>
<evidence type="ECO:0000256" key="3">
    <source>
        <dbReference type="SAM" id="MobiDB-lite"/>
    </source>
</evidence>
<comment type="caution">
    <text evidence="5">The sequence shown here is derived from an EMBL/GenBank/DDBJ whole genome shotgun (WGS) entry which is preliminary data.</text>
</comment>
<feature type="compositionally biased region" description="Basic and acidic residues" evidence="3">
    <location>
        <begin position="704"/>
        <end position="714"/>
    </location>
</feature>
<dbReference type="GO" id="GO:0000228">
    <property type="term" value="C:nuclear chromosome"/>
    <property type="evidence" value="ECO:0007669"/>
    <property type="project" value="TreeGrafter"/>
</dbReference>
<dbReference type="GO" id="GO:0045944">
    <property type="term" value="P:positive regulation of transcription by RNA polymerase II"/>
    <property type="evidence" value="ECO:0007669"/>
    <property type="project" value="TreeGrafter"/>
</dbReference>
<dbReference type="PROSITE" id="PS51517">
    <property type="entry name" value="NDT80"/>
    <property type="match status" value="1"/>
</dbReference>
<feature type="domain" description="NDT80" evidence="4">
    <location>
        <begin position="35"/>
        <end position="349"/>
    </location>
</feature>
<dbReference type="PANTHER" id="PTHR35144:SF2">
    <property type="entry name" value="MEIOSIS-SPECIFIC TRANSCRIPTION FACTOR NDT80"/>
    <property type="match status" value="1"/>
</dbReference>
<feature type="compositionally biased region" description="Polar residues" evidence="3">
    <location>
        <begin position="18"/>
        <end position="30"/>
    </location>
</feature>
<protein>
    <recommendedName>
        <fullName evidence="4">NDT80 domain-containing protein</fullName>
    </recommendedName>
</protein>
<accession>A0A1Y2HG90</accession>
<sequence length="714" mass="75964">MSDRDRDIDSASPRPASNMATHGQSSNASGSHAMITNHDQRHGGYSYHQVAPNPAPNRQRSSRTRWEGLPTIGGGPRFVSTQLARVRSVSGRTEYALSLWAKLDKGFHFSVVDGFPCAFKRNYSEIVSSCSATALPPTPARGSSNQHVPPREPTPVPASPLTARLPADDEGQSASGTRTGSGGASSANTNSWTILVQPPGSDAWIQCTNLRLAPRVAGPKGERIGLVQRTCKRDRGPTLAVVPQACWPLSTAAAAAPGRPGQVSSALEPGATVVWERVQFSKATPAAVVGGKSSSDGRCDEERRVATFCMYVELIAAPVDGGNDIVIAHAKSDPFVVRSRSPGQYAMANAIAGGLVAPLGSAAASRGGRERSDSGTFAAASSETGSLAAETFHDEHDDVRSAISVGAHPILALHDVPLEGPDRRERLHPQQYRRPCPDLRYAYPYPPRDQPMRVLTDYQDEWPQYQPQAYHNLSPPAGATAANPHNRDASLVPSGDPTYYGGYFPPTPLSATFAPTSPRGSAADGQAMQLHHVHSMSALAQPIEMPRAWHSQSAPPDFAPPGPAHLPAHYAHQPWTSPRYYSVPTARYHAGTSAAAAQSTSSSSSMGMDPMYVNDSLPYGRVAPQPHSSAALSNGAPSPARGGIGMVPPPPQPRSVVQPRREHGTYGVGSAPHPHSHPARWGGADHGRGQDARFEGVGQEYSEEDRTERYWAGQ</sequence>
<evidence type="ECO:0000313" key="5">
    <source>
        <dbReference type="EMBL" id="ORZ32713.1"/>
    </source>
</evidence>
<feature type="region of interest" description="Disordered" evidence="3">
    <location>
        <begin position="617"/>
        <end position="714"/>
    </location>
</feature>
<dbReference type="OrthoDB" id="2288358at2759"/>
<dbReference type="InterPro" id="IPR008967">
    <property type="entry name" value="p53-like_TF_DNA-bd_sf"/>
</dbReference>
<evidence type="ECO:0000256" key="1">
    <source>
        <dbReference type="ARBA" id="ARBA00023125"/>
    </source>
</evidence>
<evidence type="ECO:0000256" key="2">
    <source>
        <dbReference type="PROSITE-ProRule" id="PRU00850"/>
    </source>
</evidence>
<name>A0A1Y2HG90_9FUNG</name>
<feature type="compositionally biased region" description="Polar residues" evidence="3">
    <location>
        <begin position="626"/>
        <end position="636"/>
    </location>
</feature>
<gene>
    <name evidence="5" type="ORF">BCR44DRAFT_1439777</name>
</gene>
<dbReference type="AlphaFoldDB" id="A0A1Y2HG90"/>
<feature type="DNA-binding region" description="NDT80" evidence="2">
    <location>
        <begin position="35"/>
        <end position="349"/>
    </location>
</feature>
<dbReference type="EMBL" id="MCFL01000043">
    <property type="protein sequence ID" value="ORZ32713.1"/>
    <property type="molecule type" value="Genomic_DNA"/>
</dbReference>
<organism evidence="5 6">
    <name type="scientific">Catenaria anguillulae PL171</name>
    <dbReference type="NCBI Taxonomy" id="765915"/>
    <lineage>
        <taxon>Eukaryota</taxon>
        <taxon>Fungi</taxon>
        <taxon>Fungi incertae sedis</taxon>
        <taxon>Blastocladiomycota</taxon>
        <taxon>Blastocladiomycetes</taxon>
        <taxon>Blastocladiales</taxon>
        <taxon>Catenariaceae</taxon>
        <taxon>Catenaria</taxon>
    </lineage>
</organism>
<dbReference type="PANTHER" id="PTHR35144">
    <property type="entry name" value="MEIOSIS-SPECIFIC TRANSCRIPTION FACTOR NDT80"/>
    <property type="match status" value="1"/>
</dbReference>
<feature type="region of interest" description="Disordered" evidence="3">
    <location>
        <begin position="1"/>
        <end position="73"/>
    </location>
</feature>
<feature type="compositionally biased region" description="Low complexity" evidence="3">
    <location>
        <begin position="173"/>
        <end position="191"/>
    </location>
</feature>
<dbReference type="InterPro" id="IPR037141">
    <property type="entry name" value="NDT80_DNA-bd_dom_sf"/>
</dbReference>
<proteinExistence type="predicted"/>
<keyword evidence="1 2" id="KW-0238">DNA-binding</keyword>
<evidence type="ECO:0000259" key="4">
    <source>
        <dbReference type="PROSITE" id="PS51517"/>
    </source>
</evidence>